<accession>A0A2M8QDD9</accession>
<comment type="caution">
    <text evidence="1">The sequence shown here is derived from an EMBL/GenBank/DDBJ whole genome shotgun (WGS) entry which is preliminary data.</text>
</comment>
<name>A0A2M8QDD9_9CHLR</name>
<organism evidence="1 2">
    <name type="scientific">Candidatus Thermofonsia Clade 3 bacterium</name>
    <dbReference type="NCBI Taxonomy" id="2364212"/>
    <lineage>
        <taxon>Bacteria</taxon>
        <taxon>Bacillati</taxon>
        <taxon>Chloroflexota</taxon>
        <taxon>Candidatus Thermofontia</taxon>
        <taxon>Candidatus Thermofonsia Clade 3</taxon>
    </lineage>
</organism>
<evidence type="ECO:0000313" key="2">
    <source>
        <dbReference type="Proteomes" id="UP000230790"/>
    </source>
</evidence>
<protein>
    <recommendedName>
        <fullName evidence="3">Amidophosphoribosyltransferase</fullName>
    </recommendedName>
</protein>
<gene>
    <name evidence="1" type="ORF">CUN48_06745</name>
</gene>
<dbReference type="EMBL" id="PGTN01000034">
    <property type="protein sequence ID" value="PJF47826.1"/>
    <property type="molecule type" value="Genomic_DNA"/>
</dbReference>
<evidence type="ECO:0000313" key="1">
    <source>
        <dbReference type="EMBL" id="PJF47826.1"/>
    </source>
</evidence>
<evidence type="ECO:0008006" key="3">
    <source>
        <dbReference type="Google" id="ProtNLM"/>
    </source>
</evidence>
<reference evidence="1 2" key="1">
    <citation type="submission" date="2017-11" db="EMBL/GenBank/DDBJ databases">
        <title>Evolution of Phototrophy in the Chloroflexi Phylum Driven by Horizontal Gene Transfer.</title>
        <authorList>
            <person name="Ward L.M."/>
            <person name="Hemp J."/>
            <person name="Shih P.M."/>
            <person name="Mcglynn S.E."/>
            <person name="Fischer W."/>
        </authorList>
    </citation>
    <scope>NUCLEOTIDE SEQUENCE [LARGE SCALE GENOMIC DNA]</scope>
    <source>
        <strain evidence="1">JP3_7</strain>
    </source>
</reference>
<proteinExistence type="predicted"/>
<dbReference type="Proteomes" id="UP000230790">
    <property type="component" value="Unassembled WGS sequence"/>
</dbReference>
<sequence length="109" mass="11862">MLWAHIGCDTLAFLSMKGTMHAIDRAGGYCNACFTGRDPPPLEDIPNKQAFEGVFDSTARHANPLAHKLYRCALPSSAPAGANMLRRPNVDAQRPQSAEFICLFGDPET</sequence>
<dbReference type="AlphaFoldDB" id="A0A2M8QDD9"/>